<accession>A0AAF3F2C9</accession>
<evidence type="ECO:0000313" key="1">
    <source>
        <dbReference type="Proteomes" id="UP000887575"/>
    </source>
</evidence>
<evidence type="ECO:0000313" key="2">
    <source>
        <dbReference type="WBParaSite" id="MBELARI_LOCUS20514"/>
    </source>
</evidence>
<name>A0AAF3F2C9_9BILA</name>
<sequence>MNFWSSLLVFFSIFLSSFTFGYRLDYVMVPRGFLSNQQQQALGELGNSAERLEKRFDLDRMRRAPYEPFMLMENIQKPRFGRK</sequence>
<dbReference type="Proteomes" id="UP000887575">
    <property type="component" value="Unassembled WGS sequence"/>
</dbReference>
<reference evidence="2" key="1">
    <citation type="submission" date="2024-02" db="UniProtKB">
        <authorList>
            <consortium name="WormBaseParasite"/>
        </authorList>
    </citation>
    <scope>IDENTIFICATION</scope>
</reference>
<dbReference type="WBParaSite" id="MBELARI_LOCUS20514">
    <property type="protein sequence ID" value="MBELARI_LOCUS20514"/>
    <property type="gene ID" value="MBELARI_LOCUS20514"/>
</dbReference>
<proteinExistence type="predicted"/>
<protein>
    <submittedName>
        <fullName evidence="2">Uncharacterized protein</fullName>
    </submittedName>
</protein>
<dbReference type="AlphaFoldDB" id="A0AAF3F2C9"/>
<keyword evidence="1" id="KW-1185">Reference proteome</keyword>
<organism evidence="1 2">
    <name type="scientific">Mesorhabditis belari</name>
    <dbReference type="NCBI Taxonomy" id="2138241"/>
    <lineage>
        <taxon>Eukaryota</taxon>
        <taxon>Metazoa</taxon>
        <taxon>Ecdysozoa</taxon>
        <taxon>Nematoda</taxon>
        <taxon>Chromadorea</taxon>
        <taxon>Rhabditida</taxon>
        <taxon>Rhabditina</taxon>
        <taxon>Rhabditomorpha</taxon>
        <taxon>Rhabditoidea</taxon>
        <taxon>Rhabditidae</taxon>
        <taxon>Mesorhabditinae</taxon>
        <taxon>Mesorhabditis</taxon>
    </lineage>
</organism>